<gene>
    <name evidence="2" type="ORF">DL1_07320</name>
</gene>
<dbReference type="SUPFAM" id="SSF53448">
    <property type="entry name" value="Nucleotide-diphospho-sugar transferases"/>
    <property type="match status" value="1"/>
</dbReference>
<dbReference type="PANTHER" id="PTHR43685:SF2">
    <property type="entry name" value="GLYCOSYLTRANSFERASE 2-LIKE DOMAIN-CONTAINING PROTEIN"/>
    <property type="match status" value="1"/>
</dbReference>
<dbReference type="CDD" id="cd00761">
    <property type="entry name" value="Glyco_tranf_GTA_type"/>
    <property type="match status" value="1"/>
</dbReference>
<reference evidence="2 3" key="1">
    <citation type="submission" date="2014-03" db="EMBL/GenBank/DDBJ databases">
        <title>The draft genome sequence of Thioclava dalianensis DLFJ1-1.</title>
        <authorList>
            <person name="Lai Q."/>
            <person name="Shao Z."/>
        </authorList>
    </citation>
    <scope>NUCLEOTIDE SEQUENCE [LARGE SCALE GENOMIC DNA]</scope>
    <source>
        <strain evidence="2 3">DLFJ1-1</strain>
    </source>
</reference>
<dbReference type="eggNOG" id="COG1215">
    <property type="taxonomic scope" value="Bacteria"/>
</dbReference>
<dbReference type="GO" id="GO:0016740">
    <property type="term" value="F:transferase activity"/>
    <property type="evidence" value="ECO:0007669"/>
    <property type="project" value="UniProtKB-KW"/>
</dbReference>
<comment type="caution">
    <text evidence="2">The sequence shown here is derived from an EMBL/GenBank/DDBJ whole genome shotgun (WGS) entry which is preliminary data.</text>
</comment>
<dbReference type="InterPro" id="IPR050834">
    <property type="entry name" value="Glycosyltransf_2"/>
</dbReference>
<dbReference type="PANTHER" id="PTHR43685">
    <property type="entry name" value="GLYCOSYLTRANSFERASE"/>
    <property type="match status" value="1"/>
</dbReference>
<feature type="domain" description="Glycosyltransferase 2-like" evidence="1">
    <location>
        <begin position="6"/>
        <end position="110"/>
    </location>
</feature>
<sequence length="324" mass="34593">MSATVCVIIPAHNAAATIGDSVRSALAQPELAELLVVDDASTDDTSECARAAAGGDARLTVLRQNSNIGPAAARNLAIAASRAPILAILDADDYLLPGRFAALLAQSDWDMIADNIVFVPESRADLIAPDELPSASDGPLSGLGLAEFAIGNLPRRGVSRGELGFLKPLISRTFIEKYALGYDPALRLGEDFDLYVRMLAAGARFKVSARVGYAARVRANSLSGQHRTHDLGGFLAAARAHLALPGLEPQARSALETHARSLRNRYLLSAFLERKRADGFGAAIQFALAPPQNFMPIARGVLRDKIRVVIKPKVVERRYLLPVG</sequence>
<dbReference type="EMBL" id="JHEH01000002">
    <property type="protein sequence ID" value="KEP71391.1"/>
    <property type="molecule type" value="Genomic_DNA"/>
</dbReference>
<dbReference type="AlphaFoldDB" id="A0A074TI48"/>
<dbReference type="RefSeq" id="WP_038062036.1">
    <property type="nucleotide sequence ID" value="NZ_FOVB01000001.1"/>
</dbReference>
<dbReference type="Pfam" id="PF00535">
    <property type="entry name" value="Glycos_transf_2"/>
    <property type="match status" value="1"/>
</dbReference>
<accession>A0A074TI48</accession>
<dbReference type="Proteomes" id="UP000027725">
    <property type="component" value="Unassembled WGS sequence"/>
</dbReference>
<keyword evidence="2" id="KW-0808">Transferase</keyword>
<protein>
    <submittedName>
        <fullName evidence="2">Glycosyl transferase family A</fullName>
    </submittedName>
</protein>
<name>A0A074TI48_9RHOB</name>
<organism evidence="2 3">
    <name type="scientific">Thioclava dalianensis</name>
    <dbReference type="NCBI Taxonomy" id="1185766"/>
    <lineage>
        <taxon>Bacteria</taxon>
        <taxon>Pseudomonadati</taxon>
        <taxon>Pseudomonadota</taxon>
        <taxon>Alphaproteobacteria</taxon>
        <taxon>Rhodobacterales</taxon>
        <taxon>Paracoccaceae</taxon>
        <taxon>Thioclava</taxon>
    </lineage>
</organism>
<evidence type="ECO:0000313" key="2">
    <source>
        <dbReference type="EMBL" id="KEP71391.1"/>
    </source>
</evidence>
<dbReference type="OrthoDB" id="5291101at2"/>
<dbReference type="STRING" id="1185766.SAMN05216224_101310"/>
<dbReference type="InterPro" id="IPR001173">
    <property type="entry name" value="Glyco_trans_2-like"/>
</dbReference>
<dbReference type="Gene3D" id="3.90.550.10">
    <property type="entry name" value="Spore Coat Polysaccharide Biosynthesis Protein SpsA, Chain A"/>
    <property type="match status" value="1"/>
</dbReference>
<dbReference type="InterPro" id="IPR029044">
    <property type="entry name" value="Nucleotide-diphossugar_trans"/>
</dbReference>
<proteinExistence type="predicted"/>
<evidence type="ECO:0000313" key="3">
    <source>
        <dbReference type="Proteomes" id="UP000027725"/>
    </source>
</evidence>
<keyword evidence="3" id="KW-1185">Reference proteome</keyword>
<evidence type="ECO:0000259" key="1">
    <source>
        <dbReference type="Pfam" id="PF00535"/>
    </source>
</evidence>